<comment type="caution">
    <text evidence="1">The sequence shown here is derived from an EMBL/GenBank/DDBJ whole genome shotgun (WGS) entry which is preliminary data.</text>
</comment>
<gene>
    <name evidence="1" type="ORF">PORY_001097</name>
</gene>
<reference evidence="1 2" key="1">
    <citation type="journal article" date="2021" name="Commun. Biol.">
        <title>Genomic insights into the host specific adaptation of the Pneumocystis genus.</title>
        <authorList>
            <person name="Cisse O.H."/>
            <person name="Ma L."/>
            <person name="Dekker J.P."/>
            <person name="Khil P.P."/>
            <person name="Youn J.-H."/>
            <person name="Brenchley J.M."/>
            <person name="Blair R."/>
            <person name="Pahar B."/>
            <person name="Chabe M."/>
            <person name="Van Rompay K.K.A."/>
            <person name="Keesler R."/>
            <person name="Sukura A."/>
            <person name="Hirsch V."/>
            <person name="Kutty G."/>
            <person name="Liu Y."/>
            <person name="Peng L."/>
            <person name="Chen J."/>
            <person name="Song J."/>
            <person name="Weissenbacher-Lang C."/>
            <person name="Xu J."/>
            <person name="Upham N.S."/>
            <person name="Stajich J.E."/>
            <person name="Cuomo C.A."/>
            <person name="Cushion M.T."/>
            <person name="Kovacs J.A."/>
        </authorList>
    </citation>
    <scope>NUCLEOTIDE SEQUENCE [LARGE SCALE GENOMIC DNA]</scope>
    <source>
        <strain evidence="1 2">RABM</strain>
    </source>
</reference>
<evidence type="ECO:0000313" key="2">
    <source>
        <dbReference type="Proteomes" id="UP000768646"/>
    </source>
</evidence>
<proteinExistence type="predicted"/>
<keyword evidence="2" id="KW-1185">Reference proteome</keyword>
<accession>A0ACB7CD30</accession>
<organism evidence="1 2">
    <name type="scientific">Pneumocystis oryctolagi</name>
    <dbReference type="NCBI Taxonomy" id="42067"/>
    <lineage>
        <taxon>Eukaryota</taxon>
        <taxon>Fungi</taxon>
        <taxon>Dikarya</taxon>
        <taxon>Ascomycota</taxon>
        <taxon>Taphrinomycotina</taxon>
        <taxon>Pneumocystomycetes</taxon>
        <taxon>Pneumocystaceae</taxon>
        <taxon>Pneumocystis</taxon>
    </lineage>
</organism>
<dbReference type="Proteomes" id="UP000768646">
    <property type="component" value="Unassembled WGS sequence"/>
</dbReference>
<dbReference type="EMBL" id="JABTEG010000003">
    <property type="protein sequence ID" value="KAG4305541.1"/>
    <property type="molecule type" value="Genomic_DNA"/>
</dbReference>
<evidence type="ECO:0000313" key="1">
    <source>
        <dbReference type="EMBL" id="KAG4305541.1"/>
    </source>
</evidence>
<name>A0ACB7CD30_9ASCO</name>
<protein>
    <submittedName>
        <fullName evidence="1">Uncharacterized protein</fullName>
    </submittedName>
</protein>
<sequence length="364" mass="42538">MNEEIILETSSSHVLLDIPMSISSHLLSNEPITKPFKLPESKLLHQSDFLTFKYYYWKNEIIEALEQIHLIRKNKKWTLNRKILENEKIKILETLENKIFLNLQNSCDILRSVKLLGGQLNELELKNNNYNWLDICNRVVTNSDNYLKSINISDNIFHIPPKSSFILGNLETNIDSLINFIHKKGAFDIIILDPPWKNKSSSRKASYSSLNSNYFLMKIPIQKLLTKKGLIGIWVTNKKSVHHFVENKLFKKWNMIKCGSWCWLKVTDMGEPIFDIHSLNRKPFEEIIFAQFTKAEKMQFSKKIIAAVPDLHSRKPCLKNLLNSLIHNYKGCEIFSRNLISGWLSIGNQTLKAQWDQWNVKYDS</sequence>